<dbReference type="Proteomes" id="UP001172155">
    <property type="component" value="Unassembled WGS sequence"/>
</dbReference>
<keyword evidence="3" id="KW-1185">Reference proteome</keyword>
<evidence type="ECO:0000256" key="1">
    <source>
        <dbReference type="SAM" id="MobiDB-lite"/>
    </source>
</evidence>
<proteinExistence type="predicted"/>
<comment type="caution">
    <text evidence="2">The sequence shown here is derived from an EMBL/GenBank/DDBJ whole genome shotgun (WGS) entry which is preliminary data.</text>
</comment>
<feature type="compositionally biased region" description="Pro residues" evidence="1">
    <location>
        <begin position="279"/>
        <end position="288"/>
    </location>
</feature>
<evidence type="ECO:0000313" key="3">
    <source>
        <dbReference type="Proteomes" id="UP001172155"/>
    </source>
</evidence>
<sequence>MCFQFPGFDGSGQDTLLCIYPPSLSGLRCFCLSIPWGLDSTFRPGLQLGFCFCTGSTLRHWSRRFVSVLTYCFPFPYTYIYRTGPWGEHPFLFSLEKRLGGRDRQQRGGGYYKATNGKRTTSEGKTRLVLVFFFSFRFLYPMSRGGGEGERIGTAPIEERSTCWHRKRRKIQARDQHMARMETWADGMDGWPFPPFYLPSIAAIAIRYLAAVVGRRRRQPRQHQHQQINAKSQMPLERVCRRIKLKIKVQILVNAWSDSDGKPPELQLQHSDPGTSPVEPLPKRTPLP</sequence>
<reference evidence="2" key="1">
    <citation type="submission" date="2023-06" db="EMBL/GenBank/DDBJ databases">
        <title>Genome-scale phylogeny and comparative genomics of the fungal order Sordariales.</title>
        <authorList>
            <consortium name="Lawrence Berkeley National Laboratory"/>
            <person name="Hensen N."/>
            <person name="Bonometti L."/>
            <person name="Westerberg I."/>
            <person name="Brannstrom I.O."/>
            <person name="Guillou S."/>
            <person name="Cros-Aarteil S."/>
            <person name="Calhoun S."/>
            <person name="Haridas S."/>
            <person name="Kuo A."/>
            <person name="Mondo S."/>
            <person name="Pangilinan J."/>
            <person name="Riley R."/>
            <person name="LaButti K."/>
            <person name="Andreopoulos B."/>
            <person name="Lipzen A."/>
            <person name="Chen C."/>
            <person name="Yanf M."/>
            <person name="Daum C."/>
            <person name="Ng V."/>
            <person name="Clum A."/>
            <person name="Steindorff A."/>
            <person name="Ohm R."/>
            <person name="Martin F."/>
            <person name="Silar P."/>
            <person name="Natvig D."/>
            <person name="Lalanne C."/>
            <person name="Gautier V."/>
            <person name="Ament-velasquez S.L."/>
            <person name="Kruys A."/>
            <person name="Hutchinson M.I."/>
            <person name="Powell A.J."/>
            <person name="Barry K."/>
            <person name="Miller A.N."/>
            <person name="Grigoriev I.V."/>
            <person name="Debuchy R."/>
            <person name="Gladieux P."/>
            <person name="Thoren M.H."/>
            <person name="Johannesson H."/>
        </authorList>
    </citation>
    <scope>NUCLEOTIDE SEQUENCE</scope>
    <source>
        <strain evidence="2">SMH3187-1</strain>
    </source>
</reference>
<accession>A0AA40KAS2</accession>
<organism evidence="2 3">
    <name type="scientific">Schizothecium vesticola</name>
    <dbReference type="NCBI Taxonomy" id="314040"/>
    <lineage>
        <taxon>Eukaryota</taxon>
        <taxon>Fungi</taxon>
        <taxon>Dikarya</taxon>
        <taxon>Ascomycota</taxon>
        <taxon>Pezizomycotina</taxon>
        <taxon>Sordariomycetes</taxon>
        <taxon>Sordariomycetidae</taxon>
        <taxon>Sordariales</taxon>
        <taxon>Schizotheciaceae</taxon>
        <taxon>Schizothecium</taxon>
    </lineage>
</organism>
<name>A0AA40KAS2_9PEZI</name>
<dbReference type="AlphaFoldDB" id="A0AA40KAS2"/>
<evidence type="ECO:0000313" key="2">
    <source>
        <dbReference type="EMBL" id="KAK0752308.1"/>
    </source>
</evidence>
<protein>
    <submittedName>
        <fullName evidence="2">Uncharacterized protein</fullName>
    </submittedName>
</protein>
<dbReference type="EMBL" id="JAUKUD010000002">
    <property type="protein sequence ID" value="KAK0752308.1"/>
    <property type="molecule type" value="Genomic_DNA"/>
</dbReference>
<gene>
    <name evidence="2" type="ORF">B0T18DRAFT_87890</name>
</gene>
<feature type="region of interest" description="Disordered" evidence="1">
    <location>
        <begin position="257"/>
        <end position="288"/>
    </location>
</feature>